<evidence type="ECO:0000256" key="1">
    <source>
        <dbReference type="SAM" id="MobiDB-lite"/>
    </source>
</evidence>
<organism evidence="2 3">
    <name type="scientific">Sarcoptes scabiei</name>
    <name type="common">Itch mite</name>
    <name type="synonym">Acarus scabiei</name>
    <dbReference type="NCBI Taxonomy" id="52283"/>
    <lineage>
        <taxon>Eukaryota</taxon>
        <taxon>Metazoa</taxon>
        <taxon>Ecdysozoa</taxon>
        <taxon>Arthropoda</taxon>
        <taxon>Chelicerata</taxon>
        <taxon>Arachnida</taxon>
        <taxon>Acari</taxon>
        <taxon>Acariformes</taxon>
        <taxon>Sarcoptiformes</taxon>
        <taxon>Astigmata</taxon>
        <taxon>Psoroptidia</taxon>
        <taxon>Sarcoptoidea</taxon>
        <taxon>Sarcoptidae</taxon>
        <taxon>Sarcoptinae</taxon>
        <taxon>Sarcoptes</taxon>
    </lineage>
</organism>
<feature type="compositionally biased region" description="Polar residues" evidence="1">
    <location>
        <begin position="28"/>
        <end position="47"/>
    </location>
</feature>
<gene>
    <name evidence="2" type="ORF">QR98_0056470</name>
</gene>
<feature type="region of interest" description="Disordered" evidence="1">
    <location>
        <begin position="16"/>
        <end position="47"/>
    </location>
</feature>
<dbReference type="OrthoDB" id="109543at2759"/>
<comment type="caution">
    <text evidence="2">The sequence shown here is derived from an EMBL/GenBank/DDBJ whole genome shotgun (WGS) entry which is preliminary data.</text>
</comment>
<dbReference type="EMBL" id="JXLN01011345">
    <property type="protein sequence ID" value="KPM07161.1"/>
    <property type="molecule type" value="Genomic_DNA"/>
</dbReference>
<name>A0A132A861_SARSC</name>
<accession>A0A132A861</accession>
<dbReference type="Proteomes" id="UP000616769">
    <property type="component" value="Unassembled WGS sequence"/>
</dbReference>
<feature type="compositionally biased region" description="Basic and acidic residues" evidence="1">
    <location>
        <begin position="16"/>
        <end position="27"/>
    </location>
</feature>
<evidence type="ECO:0000313" key="2">
    <source>
        <dbReference type="EMBL" id="KPM07161.1"/>
    </source>
</evidence>
<sequence length="74" mass="8215">MKSRFFKKKSVVPIEKRLKTIDSEHRQQQSSSAFHNHQAESLSPSRSKFTEIIASTSASASTTTSPVSNSVSFQ</sequence>
<protein>
    <submittedName>
        <fullName evidence="2">Uncharacterized protein</fullName>
    </submittedName>
</protein>
<reference evidence="2 3" key="1">
    <citation type="journal article" date="2015" name="Parasit. Vectors">
        <title>Draft genome of the scabies mite.</title>
        <authorList>
            <person name="Rider S.D.Jr."/>
            <person name="Morgan M.S."/>
            <person name="Arlian L.G."/>
        </authorList>
    </citation>
    <scope>NUCLEOTIDE SEQUENCE [LARGE SCALE GENOMIC DNA]</scope>
    <source>
        <strain evidence="2">Arlian Lab</strain>
    </source>
</reference>
<dbReference type="AlphaFoldDB" id="A0A132A861"/>
<evidence type="ECO:0000313" key="3">
    <source>
        <dbReference type="Proteomes" id="UP000616769"/>
    </source>
</evidence>
<proteinExistence type="predicted"/>
<dbReference type="VEuPathDB" id="VectorBase:SSCA010422"/>